<sequence>MLSSAAGPPDCRMDPLTDAEHLAAVESIWPADRSLVEHRVAPTPTPSSTEFARDVKAGTVAPIGVEIVEPAGCPEIRDP</sequence>
<evidence type="ECO:0000313" key="1">
    <source>
        <dbReference type="EMBL" id="GAA3675742.1"/>
    </source>
</evidence>
<dbReference type="Proteomes" id="UP001500902">
    <property type="component" value="Unassembled WGS sequence"/>
</dbReference>
<protein>
    <submittedName>
        <fullName evidence="1">Uncharacterized protein</fullName>
    </submittedName>
</protein>
<keyword evidence="2" id="KW-1185">Reference proteome</keyword>
<name>A0ABP7C0S6_9ACTN</name>
<evidence type="ECO:0000313" key="2">
    <source>
        <dbReference type="Proteomes" id="UP001500902"/>
    </source>
</evidence>
<dbReference type="EMBL" id="BAAAZP010000086">
    <property type="protein sequence ID" value="GAA3675742.1"/>
    <property type="molecule type" value="Genomic_DNA"/>
</dbReference>
<comment type="caution">
    <text evidence="1">The sequence shown here is derived from an EMBL/GenBank/DDBJ whole genome shotgun (WGS) entry which is preliminary data.</text>
</comment>
<organism evidence="1 2">
    <name type="scientific">Nonomuraea antimicrobica</name>
    <dbReference type="NCBI Taxonomy" id="561173"/>
    <lineage>
        <taxon>Bacteria</taxon>
        <taxon>Bacillati</taxon>
        <taxon>Actinomycetota</taxon>
        <taxon>Actinomycetes</taxon>
        <taxon>Streptosporangiales</taxon>
        <taxon>Streptosporangiaceae</taxon>
        <taxon>Nonomuraea</taxon>
    </lineage>
</organism>
<gene>
    <name evidence="1" type="ORF">GCM10022224_044950</name>
</gene>
<accession>A0ABP7C0S6</accession>
<proteinExistence type="predicted"/>
<reference evidence="2" key="1">
    <citation type="journal article" date="2019" name="Int. J. Syst. Evol. Microbiol.">
        <title>The Global Catalogue of Microorganisms (GCM) 10K type strain sequencing project: providing services to taxonomists for standard genome sequencing and annotation.</title>
        <authorList>
            <consortium name="The Broad Institute Genomics Platform"/>
            <consortium name="The Broad Institute Genome Sequencing Center for Infectious Disease"/>
            <person name="Wu L."/>
            <person name="Ma J."/>
        </authorList>
    </citation>
    <scope>NUCLEOTIDE SEQUENCE [LARGE SCALE GENOMIC DNA]</scope>
    <source>
        <strain evidence="2">JCM 16904</strain>
    </source>
</reference>